<comment type="caution">
    <text evidence="2">The sequence shown here is derived from an EMBL/GenBank/DDBJ whole genome shotgun (WGS) entry which is preliminary data.</text>
</comment>
<organism evidence="2 3">
    <name type="scientific">Metabacillus herbersteinensis</name>
    <dbReference type="NCBI Taxonomy" id="283816"/>
    <lineage>
        <taxon>Bacteria</taxon>
        <taxon>Bacillati</taxon>
        <taxon>Bacillota</taxon>
        <taxon>Bacilli</taxon>
        <taxon>Bacillales</taxon>
        <taxon>Bacillaceae</taxon>
        <taxon>Metabacillus</taxon>
    </lineage>
</organism>
<keyword evidence="1" id="KW-0175">Coiled coil</keyword>
<evidence type="ECO:0000313" key="2">
    <source>
        <dbReference type="EMBL" id="MFC0271115.1"/>
    </source>
</evidence>
<proteinExistence type="predicted"/>
<accession>A0ABV6GBS6</accession>
<protein>
    <submittedName>
        <fullName evidence="2">Uncharacterized protein</fullName>
    </submittedName>
</protein>
<name>A0ABV6GBS6_9BACI</name>
<gene>
    <name evidence="2" type="ORF">ACFFIX_06575</name>
</gene>
<evidence type="ECO:0000313" key="3">
    <source>
        <dbReference type="Proteomes" id="UP001589854"/>
    </source>
</evidence>
<dbReference type="RefSeq" id="WP_378931812.1">
    <property type="nucleotide sequence ID" value="NZ_JBHLVO010000003.1"/>
</dbReference>
<sequence length="122" mass="14460">MKENFNYKEMSLELLTTYKNKADELFERTTKGISNHELSEVKEGYKQLKDFLKEEEKRLKSYETLKEFRAFVLPALQDMLHNSNLLPVNHVSKGNIDKLQHSLYNISDYAGYWYQQLKGYNG</sequence>
<feature type="coiled-coil region" evidence="1">
    <location>
        <begin position="35"/>
        <end position="65"/>
    </location>
</feature>
<reference evidence="2 3" key="1">
    <citation type="submission" date="2024-09" db="EMBL/GenBank/DDBJ databases">
        <authorList>
            <person name="Sun Q."/>
            <person name="Mori K."/>
        </authorList>
    </citation>
    <scope>NUCLEOTIDE SEQUENCE [LARGE SCALE GENOMIC DNA]</scope>
    <source>
        <strain evidence="2 3">CCM 7228</strain>
    </source>
</reference>
<evidence type="ECO:0000256" key="1">
    <source>
        <dbReference type="SAM" id="Coils"/>
    </source>
</evidence>
<dbReference type="Proteomes" id="UP001589854">
    <property type="component" value="Unassembled WGS sequence"/>
</dbReference>
<keyword evidence="3" id="KW-1185">Reference proteome</keyword>
<dbReference type="EMBL" id="JBHLVO010000003">
    <property type="protein sequence ID" value="MFC0271115.1"/>
    <property type="molecule type" value="Genomic_DNA"/>
</dbReference>